<gene>
    <name evidence="2" type="ORF">ENW73_00290</name>
</gene>
<dbReference type="EMBL" id="DTLI01000013">
    <property type="protein sequence ID" value="HHS51292.1"/>
    <property type="molecule type" value="Genomic_DNA"/>
</dbReference>
<dbReference type="NCBIfam" id="TIGR02608">
    <property type="entry name" value="delta_60_rpt"/>
    <property type="match status" value="3"/>
</dbReference>
<protein>
    <submittedName>
        <fullName evidence="2">T9SS type A sorting domain-containing protein</fullName>
    </submittedName>
</protein>
<proteinExistence type="predicted"/>
<evidence type="ECO:0000259" key="1">
    <source>
        <dbReference type="Pfam" id="PF18962"/>
    </source>
</evidence>
<dbReference type="InterPro" id="IPR026444">
    <property type="entry name" value="Secre_tail"/>
</dbReference>
<dbReference type="AlphaFoldDB" id="A0A7C6A7Z1"/>
<feature type="domain" description="Secretion system C-terminal sorting" evidence="1">
    <location>
        <begin position="460"/>
        <end position="511"/>
    </location>
</feature>
<organism evidence="2">
    <name type="scientific">candidate division WOR-3 bacterium</name>
    <dbReference type="NCBI Taxonomy" id="2052148"/>
    <lineage>
        <taxon>Bacteria</taxon>
        <taxon>Bacteria division WOR-3</taxon>
    </lineage>
</organism>
<dbReference type="SUPFAM" id="SSF101898">
    <property type="entry name" value="NHL repeat"/>
    <property type="match status" value="1"/>
</dbReference>
<evidence type="ECO:0000313" key="2">
    <source>
        <dbReference type="EMBL" id="HHS51292.1"/>
    </source>
</evidence>
<reference evidence="2" key="1">
    <citation type="journal article" date="2020" name="mSystems">
        <title>Genome- and Community-Level Interaction Insights into Carbon Utilization and Element Cycling Functions of Hydrothermarchaeota in Hydrothermal Sediment.</title>
        <authorList>
            <person name="Zhou Z."/>
            <person name="Liu Y."/>
            <person name="Xu W."/>
            <person name="Pan J."/>
            <person name="Luo Z.H."/>
            <person name="Li M."/>
        </authorList>
    </citation>
    <scope>NUCLEOTIDE SEQUENCE [LARGE SCALE GENOMIC DNA]</scope>
    <source>
        <strain evidence="2">SpSt-876</strain>
    </source>
</reference>
<name>A0A7C6A7Z1_UNCW3</name>
<dbReference type="PANTHER" id="PTHR35580">
    <property type="entry name" value="CELL SURFACE GLYCOPROTEIN (S-LAYER PROTEIN)-LIKE PROTEIN"/>
    <property type="match status" value="1"/>
</dbReference>
<sequence length="512" mass="56791">MRSIFFIFFILPGILIAQVWTVRYNGPGNNRDEAHAIVLDSLYNVYITGYSPHNFGINYDYCTIKYNSSGVQQWVARYNGTGDTVDQARAIGLDESLNVYVTGRSFDWTTKSDIVTIKYNNQGEEQWLRRYDGPANDEDQAYCLAVSPRGDVYVGGYQSGIGTYWDYCLIKYNSAGESVWVATYNGTGNSNDVIWALAIDSIGNCYVTGYSGGQGSSLDIVTIKYNPNGETVWVSRYDGPAHDYDRGFGIAVNQAGEVWVTGLSLDTINGQDCVTIKYDPNGTQEWVARYNGTGNGYDRGYAIVLDANDNCFITGSSVGPNGYSDIITIKYDRDGNEEWVARYDGLGNNIDIGEAIALDPYGNACVTGHSQNIVSNNDYVTIKYNPDGETCWTVVYNFESYLDDEAFAITTDDSGYIYVTGYSMGFTSLRDYCTIKYYQGGLTGIKKSETSKFTTQKPKIFPNPARNIVQVKNPVPIQLFDVTGKIVTILKPGPNNIDKLANGIYFAELQEK</sequence>
<comment type="caution">
    <text evidence="2">The sequence shown here is derived from an EMBL/GenBank/DDBJ whole genome shotgun (WGS) entry which is preliminary data.</text>
</comment>
<dbReference type="PANTHER" id="PTHR35580:SF1">
    <property type="entry name" value="PHYTASE-LIKE DOMAIN-CONTAINING PROTEIN"/>
    <property type="match status" value="1"/>
</dbReference>
<dbReference type="Gene3D" id="2.80.10.50">
    <property type="match status" value="1"/>
</dbReference>
<dbReference type="InterPro" id="IPR013431">
    <property type="entry name" value="Delta_60_rpt"/>
</dbReference>
<dbReference type="Pfam" id="PF18962">
    <property type="entry name" value="Por_Secre_tail"/>
    <property type="match status" value="1"/>
</dbReference>
<dbReference type="NCBIfam" id="TIGR04183">
    <property type="entry name" value="Por_Secre_tail"/>
    <property type="match status" value="1"/>
</dbReference>
<dbReference type="InterPro" id="IPR052918">
    <property type="entry name" value="Motility_Chemotaxis_Reg"/>
</dbReference>
<accession>A0A7C6A7Z1</accession>